<evidence type="ECO:0000256" key="10">
    <source>
        <dbReference type="SAM" id="MobiDB-lite"/>
    </source>
</evidence>
<evidence type="ECO:0000259" key="12">
    <source>
        <dbReference type="PROSITE" id="PS50011"/>
    </source>
</evidence>
<dbReference type="PANTHER" id="PTHR11042:SF138">
    <property type="entry name" value="SERINE_THREONINE-PROTEIN KINASE IKS1-RELATED"/>
    <property type="match status" value="1"/>
</dbReference>
<dbReference type="AlphaFoldDB" id="A0A3N4KLC8"/>
<protein>
    <recommendedName>
        <fullName evidence="1">non-specific serine/threonine protein kinase</fullName>
        <ecNumber evidence="1">2.7.11.1</ecNumber>
    </recommendedName>
</protein>
<feature type="compositionally biased region" description="Pro residues" evidence="10">
    <location>
        <begin position="90"/>
        <end position="103"/>
    </location>
</feature>
<organism evidence="13 14">
    <name type="scientific">Morchella conica CCBAS932</name>
    <dbReference type="NCBI Taxonomy" id="1392247"/>
    <lineage>
        <taxon>Eukaryota</taxon>
        <taxon>Fungi</taxon>
        <taxon>Dikarya</taxon>
        <taxon>Ascomycota</taxon>
        <taxon>Pezizomycotina</taxon>
        <taxon>Pezizomycetes</taxon>
        <taxon>Pezizales</taxon>
        <taxon>Morchellaceae</taxon>
        <taxon>Morchella</taxon>
    </lineage>
</organism>
<keyword evidence="2" id="KW-0723">Serine/threonine-protein kinase</keyword>
<evidence type="ECO:0000256" key="4">
    <source>
        <dbReference type="ARBA" id="ARBA00022741"/>
    </source>
</evidence>
<feature type="region of interest" description="Disordered" evidence="10">
    <location>
        <begin position="475"/>
        <end position="495"/>
    </location>
</feature>
<comment type="catalytic activity">
    <reaction evidence="8">
        <text>L-threonyl-[protein] + ATP = O-phospho-L-threonyl-[protein] + ADP + H(+)</text>
        <dbReference type="Rhea" id="RHEA:46608"/>
        <dbReference type="Rhea" id="RHEA-COMP:11060"/>
        <dbReference type="Rhea" id="RHEA-COMP:11605"/>
        <dbReference type="ChEBI" id="CHEBI:15378"/>
        <dbReference type="ChEBI" id="CHEBI:30013"/>
        <dbReference type="ChEBI" id="CHEBI:30616"/>
        <dbReference type="ChEBI" id="CHEBI:61977"/>
        <dbReference type="ChEBI" id="CHEBI:456216"/>
        <dbReference type="EC" id="2.7.11.1"/>
    </reaction>
</comment>
<dbReference type="GO" id="GO:0004674">
    <property type="term" value="F:protein serine/threonine kinase activity"/>
    <property type="evidence" value="ECO:0007669"/>
    <property type="project" value="UniProtKB-KW"/>
</dbReference>
<evidence type="ECO:0000256" key="6">
    <source>
        <dbReference type="ARBA" id="ARBA00022840"/>
    </source>
</evidence>
<keyword evidence="11" id="KW-0472">Membrane</keyword>
<evidence type="ECO:0000256" key="11">
    <source>
        <dbReference type="SAM" id="Phobius"/>
    </source>
</evidence>
<dbReference type="PANTHER" id="PTHR11042">
    <property type="entry name" value="EUKARYOTIC TRANSLATION INITIATION FACTOR 2-ALPHA KINASE EIF2-ALPHA KINASE -RELATED"/>
    <property type="match status" value="1"/>
</dbReference>
<accession>A0A3N4KLC8</accession>
<comment type="catalytic activity">
    <reaction evidence="9">
        <text>L-seryl-[protein] + ATP = O-phospho-L-seryl-[protein] + ADP + H(+)</text>
        <dbReference type="Rhea" id="RHEA:17989"/>
        <dbReference type="Rhea" id="RHEA-COMP:9863"/>
        <dbReference type="Rhea" id="RHEA-COMP:11604"/>
        <dbReference type="ChEBI" id="CHEBI:15378"/>
        <dbReference type="ChEBI" id="CHEBI:29999"/>
        <dbReference type="ChEBI" id="CHEBI:30616"/>
        <dbReference type="ChEBI" id="CHEBI:83421"/>
        <dbReference type="ChEBI" id="CHEBI:456216"/>
        <dbReference type="EC" id="2.7.11.1"/>
    </reaction>
</comment>
<evidence type="ECO:0000256" key="3">
    <source>
        <dbReference type="ARBA" id="ARBA00022679"/>
    </source>
</evidence>
<evidence type="ECO:0000313" key="13">
    <source>
        <dbReference type="EMBL" id="RPB11374.1"/>
    </source>
</evidence>
<dbReference type="InParanoid" id="A0A3N4KLC8"/>
<dbReference type="CDD" id="cd00180">
    <property type="entry name" value="PKc"/>
    <property type="match status" value="1"/>
</dbReference>
<reference evidence="13 14" key="1">
    <citation type="journal article" date="2018" name="Nat. Ecol. Evol.">
        <title>Pezizomycetes genomes reveal the molecular basis of ectomycorrhizal truffle lifestyle.</title>
        <authorList>
            <person name="Murat C."/>
            <person name="Payen T."/>
            <person name="Noel B."/>
            <person name="Kuo A."/>
            <person name="Morin E."/>
            <person name="Chen J."/>
            <person name="Kohler A."/>
            <person name="Krizsan K."/>
            <person name="Balestrini R."/>
            <person name="Da Silva C."/>
            <person name="Montanini B."/>
            <person name="Hainaut M."/>
            <person name="Levati E."/>
            <person name="Barry K.W."/>
            <person name="Belfiori B."/>
            <person name="Cichocki N."/>
            <person name="Clum A."/>
            <person name="Dockter R.B."/>
            <person name="Fauchery L."/>
            <person name="Guy J."/>
            <person name="Iotti M."/>
            <person name="Le Tacon F."/>
            <person name="Lindquist E.A."/>
            <person name="Lipzen A."/>
            <person name="Malagnac F."/>
            <person name="Mello A."/>
            <person name="Molinier V."/>
            <person name="Miyauchi S."/>
            <person name="Poulain J."/>
            <person name="Riccioni C."/>
            <person name="Rubini A."/>
            <person name="Sitrit Y."/>
            <person name="Splivallo R."/>
            <person name="Traeger S."/>
            <person name="Wang M."/>
            <person name="Zifcakova L."/>
            <person name="Wipf D."/>
            <person name="Zambonelli A."/>
            <person name="Paolocci F."/>
            <person name="Nowrousian M."/>
            <person name="Ottonello S."/>
            <person name="Baldrian P."/>
            <person name="Spatafora J.W."/>
            <person name="Henrissat B."/>
            <person name="Nagy L.G."/>
            <person name="Aury J.M."/>
            <person name="Wincker P."/>
            <person name="Grigoriev I.V."/>
            <person name="Bonfante P."/>
            <person name="Martin F.M."/>
        </authorList>
    </citation>
    <scope>NUCLEOTIDE SEQUENCE [LARGE SCALE GENOMIC DNA]</scope>
    <source>
        <strain evidence="13 14">CCBAS932</strain>
    </source>
</reference>
<feature type="region of interest" description="Disordered" evidence="10">
    <location>
        <begin position="86"/>
        <end position="135"/>
    </location>
</feature>
<keyword evidence="14" id="KW-1185">Reference proteome</keyword>
<dbReference type="GO" id="GO:0005634">
    <property type="term" value="C:nucleus"/>
    <property type="evidence" value="ECO:0007669"/>
    <property type="project" value="TreeGrafter"/>
</dbReference>
<dbReference type="STRING" id="1392247.A0A3N4KLC8"/>
<evidence type="ECO:0000313" key="14">
    <source>
        <dbReference type="Proteomes" id="UP000277580"/>
    </source>
</evidence>
<dbReference type="EC" id="2.7.11.1" evidence="1"/>
<evidence type="ECO:0000256" key="2">
    <source>
        <dbReference type="ARBA" id="ARBA00022527"/>
    </source>
</evidence>
<dbReference type="InterPro" id="IPR000719">
    <property type="entry name" value="Prot_kinase_dom"/>
</dbReference>
<dbReference type="PROSITE" id="PS50011">
    <property type="entry name" value="PROTEIN_KINASE_DOM"/>
    <property type="match status" value="1"/>
</dbReference>
<dbReference type="GO" id="GO:0005524">
    <property type="term" value="F:ATP binding"/>
    <property type="evidence" value="ECO:0007669"/>
    <property type="project" value="UniProtKB-KW"/>
</dbReference>
<dbReference type="OrthoDB" id="1405469at2759"/>
<dbReference type="EMBL" id="ML119136">
    <property type="protein sequence ID" value="RPB11374.1"/>
    <property type="molecule type" value="Genomic_DNA"/>
</dbReference>
<keyword evidence="11" id="KW-1133">Transmembrane helix</keyword>
<proteinExistence type="inferred from homology"/>
<feature type="domain" description="Protein kinase" evidence="12">
    <location>
        <begin position="152"/>
        <end position="478"/>
    </location>
</feature>
<dbReference type="FunFam" id="3.30.200.20:FF:000306">
    <property type="entry name" value="IKS protein kinase"/>
    <property type="match status" value="1"/>
</dbReference>
<gene>
    <name evidence="13" type="ORF">P167DRAFT_536797</name>
</gene>
<dbReference type="GO" id="GO:0005737">
    <property type="term" value="C:cytoplasm"/>
    <property type="evidence" value="ECO:0007669"/>
    <property type="project" value="TreeGrafter"/>
</dbReference>
<evidence type="ECO:0000256" key="1">
    <source>
        <dbReference type="ARBA" id="ARBA00012513"/>
    </source>
</evidence>
<dbReference type="Gene3D" id="3.30.200.20">
    <property type="entry name" value="Phosphorylase Kinase, domain 1"/>
    <property type="match status" value="1"/>
</dbReference>
<dbReference type="FunFam" id="1.10.510.10:FF:000699">
    <property type="entry name" value="Probable serine/threonine-protein kinase iksA"/>
    <property type="match status" value="1"/>
</dbReference>
<name>A0A3N4KLC8_9PEZI</name>
<dbReference type="InterPro" id="IPR011009">
    <property type="entry name" value="Kinase-like_dom_sf"/>
</dbReference>
<feature type="compositionally biased region" description="Polar residues" evidence="10">
    <location>
        <begin position="539"/>
        <end position="552"/>
    </location>
</feature>
<dbReference type="FunCoup" id="A0A3N4KLC8">
    <property type="interactions" value="137"/>
</dbReference>
<feature type="transmembrane region" description="Helical" evidence="11">
    <location>
        <begin position="650"/>
        <end position="671"/>
    </location>
</feature>
<feature type="region of interest" description="Disordered" evidence="10">
    <location>
        <begin position="539"/>
        <end position="572"/>
    </location>
</feature>
<dbReference type="SMART" id="SM00220">
    <property type="entry name" value="S_TKc"/>
    <property type="match status" value="1"/>
</dbReference>
<keyword evidence="11" id="KW-0812">Transmembrane</keyword>
<evidence type="ECO:0000256" key="5">
    <source>
        <dbReference type="ARBA" id="ARBA00022777"/>
    </source>
</evidence>
<sequence length="672" mass="73911">MSLVPYSPTDDSRSVVLRHRQTLVIYDPSSNQLVLHQASPSTSGPPDLPSCPFCKRPLDSAPAPGSPEAGGEGFVVQNYFQLLDDRNIPPNMPPPIRRTPPSPTHRSLPRPEVEDVGEDPGFHQETDPYSEPVGGGGISDAAFSPKYFERFFVTQRELGRGGKGVVLLVRHVLDGVSLGEFACKRVPVGDNHKWLEKVLKEVQLLQQLSHSNLVSYRHVWLESVRLTTFGPSVPCAFILQQYCNAGDLHDFILTATKKTTTEQLKDKIRRRTRGISASDETPLAPRRLAFEQIISFFSDIASGLNYLHSNGFIHRDLKPSNCLLNDTGIPGQELRVLVSDFGEVQMESEKRNSTGATGTISYCAPEVLRRVSPAGQFANFTTKSDVFSLGMILHFMCFGNLPYACADLRNEENENLDSLRDEILAFQGLDERTRLRSDLPERLYQSLKTLISPDPNVRPSAEEILLGLGGAIGEDPPIRRGSSGSQKKPVINVDDGSTLGFRRISPVADTPPPSTPIGSPSAAAHYDYDTFKHKASFSSSSNARTIKQQRGSKLSAGPVFPPSDPASSDSIILRPRRPLPEQMAPNWKRSVVMLSMRPEWVTAAKMLLFLVKVGTLSGSCTPVGVKPWIYYPLMGLAGFDFSRSDPTVTIVLTIVHFVVLGLVHSVGRVCLY</sequence>
<dbReference type="PROSITE" id="PS00108">
    <property type="entry name" value="PROTEIN_KINASE_ST"/>
    <property type="match status" value="1"/>
</dbReference>
<dbReference type="Pfam" id="PF00069">
    <property type="entry name" value="Pkinase"/>
    <property type="match status" value="1"/>
</dbReference>
<dbReference type="Proteomes" id="UP000277580">
    <property type="component" value="Unassembled WGS sequence"/>
</dbReference>
<comment type="similarity">
    <text evidence="7">Belongs to the protein kinase superfamily. Ser/Thr protein kinase family. GCN2 subfamily.</text>
</comment>
<evidence type="ECO:0000256" key="9">
    <source>
        <dbReference type="ARBA" id="ARBA00048679"/>
    </source>
</evidence>
<dbReference type="Gene3D" id="1.10.510.10">
    <property type="entry name" value="Transferase(Phosphotransferase) domain 1"/>
    <property type="match status" value="1"/>
</dbReference>
<evidence type="ECO:0000256" key="7">
    <source>
        <dbReference type="ARBA" id="ARBA00037982"/>
    </source>
</evidence>
<dbReference type="InterPro" id="IPR008271">
    <property type="entry name" value="Ser/Thr_kinase_AS"/>
</dbReference>
<keyword evidence="4" id="KW-0547">Nucleotide-binding</keyword>
<keyword evidence="5 13" id="KW-0418">Kinase</keyword>
<dbReference type="SUPFAM" id="SSF56112">
    <property type="entry name" value="Protein kinase-like (PK-like)"/>
    <property type="match status" value="1"/>
</dbReference>
<keyword evidence="6" id="KW-0067">ATP-binding</keyword>
<evidence type="ECO:0000256" key="8">
    <source>
        <dbReference type="ARBA" id="ARBA00047899"/>
    </source>
</evidence>
<dbReference type="InterPro" id="IPR050339">
    <property type="entry name" value="CC_SR_Kinase"/>
</dbReference>
<keyword evidence="3" id="KW-0808">Transferase</keyword>